<gene>
    <name evidence="1" type="ORF">LCGC14_0879830</name>
</gene>
<evidence type="ECO:0000313" key="1">
    <source>
        <dbReference type="EMBL" id="KKN25930.1"/>
    </source>
</evidence>
<sequence>MGLRQLGNSLVGISKIKSLPLPSVRSILKKELGDHYNKYKYRSVAAIQKSKKGKVVELWKQGNSLRRISSLTKFTIYIVKTILVEELGRSYRNRSNRLTYEEIKQLAPEEKFKQIIKLKERGKDICEISGISKISDKNYQDVFKRGW</sequence>
<proteinExistence type="predicted"/>
<dbReference type="AlphaFoldDB" id="A0A0F9P296"/>
<reference evidence="1" key="1">
    <citation type="journal article" date="2015" name="Nature">
        <title>Complex archaea that bridge the gap between prokaryotes and eukaryotes.</title>
        <authorList>
            <person name="Spang A."/>
            <person name="Saw J.H."/>
            <person name="Jorgensen S.L."/>
            <person name="Zaremba-Niedzwiedzka K."/>
            <person name="Martijn J."/>
            <person name="Lind A.E."/>
            <person name="van Eijk R."/>
            <person name="Schleper C."/>
            <person name="Guy L."/>
            <person name="Ettema T.J."/>
        </authorList>
    </citation>
    <scope>NUCLEOTIDE SEQUENCE</scope>
</reference>
<accession>A0A0F9P296</accession>
<name>A0A0F9P296_9ZZZZ</name>
<dbReference type="EMBL" id="LAZR01002760">
    <property type="protein sequence ID" value="KKN25930.1"/>
    <property type="molecule type" value="Genomic_DNA"/>
</dbReference>
<comment type="caution">
    <text evidence="1">The sequence shown here is derived from an EMBL/GenBank/DDBJ whole genome shotgun (WGS) entry which is preliminary data.</text>
</comment>
<organism evidence="1">
    <name type="scientific">marine sediment metagenome</name>
    <dbReference type="NCBI Taxonomy" id="412755"/>
    <lineage>
        <taxon>unclassified sequences</taxon>
        <taxon>metagenomes</taxon>
        <taxon>ecological metagenomes</taxon>
    </lineage>
</organism>
<protein>
    <submittedName>
        <fullName evidence="1">Uncharacterized protein</fullName>
    </submittedName>
</protein>